<evidence type="ECO:0000256" key="7">
    <source>
        <dbReference type="SAM" id="MobiDB-lite"/>
    </source>
</evidence>
<dbReference type="FunFam" id="3.30.450.20:FF:000069">
    <property type="entry name" value="Aryl hydrocarbon receptor"/>
    <property type="match status" value="1"/>
</dbReference>
<keyword evidence="11" id="KW-1185">Reference proteome</keyword>
<evidence type="ECO:0000256" key="1">
    <source>
        <dbReference type="ARBA" id="ARBA00004123"/>
    </source>
</evidence>
<organism evidence="10 11">
    <name type="scientific">Oedothorax gibbosus</name>
    <dbReference type="NCBI Taxonomy" id="931172"/>
    <lineage>
        <taxon>Eukaryota</taxon>
        <taxon>Metazoa</taxon>
        <taxon>Ecdysozoa</taxon>
        <taxon>Arthropoda</taxon>
        <taxon>Chelicerata</taxon>
        <taxon>Arachnida</taxon>
        <taxon>Araneae</taxon>
        <taxon>Araneomorphae</taxon>
        <taxon>Entelegynae</taxon>
        <taxon>Araneoidea</taxon>
        <taxon>Linyphiidae</taxon>
        <taxon>Erigoninae</taxon>
        <taxon>Oedothorax</taxon>
    </lineage>
</organism>
<evidence type="ECO:0000313" key="10">
    <source>
        <dbReference type="EMBL" id="KAG8201291.1"/>
    </source>
</evidence>
<keyword evidence="5" id="KW-0804">Transcription</keyword>
<accession>A0AAV6VYU4</accession>
<reference evidence="10 11" key="1">
    <citation type="journal article" date="2022" name="Nat. Ecol. Evol.">
        <title>A masculinizing supergene underlies an exaggerated male reproductive morph in a spider.</title>
        <authorList>
            <person name="Hendrickx F."/>
            <person name="De Corte Z."/>
            <person name="Sonet G."/>
            <person name="Van Belleghem S.M."/>
            <person name="Kostlbacher S."/>
            <person name="Vangestel C."/>
        </authorList>
    </citation>
    <scope>NUCLEOTIDE SEQUENCE [LARGE SCALE GENOMIC DNA]</scope>
    <source>
        <strain evidence="10">W744_W776</strain>
    </source>
</reference>
<proteinExistence type="predicted"/>
<dbReference type="PANTHER" id="PTHR10649:SF12">
    <property type="entry name" value="SPINELESS, ISOFORM C"/>
    <property type="match status" value="1"/>
</dbReference>
<dbReference type="Pfam" id="PF00010">
    <property type="entry name" value="HLH"/>
    <property type="match status" value="1"/>
</dbReference>
<feature type="region of interest" description="Disordered" evidence="7">
    <location>
        <begin position="1"/>
        <end position="37"/>
    </location>
</feature>
<evidence type="ECO:0000259" key="8">
    <source>
        <dbReference type="PROSITE" id="PS50112"/>
    </source>
</evidence>
<evidence type="ECO:0000313" key="11">
    <source>
        <dbReference type="Proteomes" id="UP000827092"/>
    </source>
</evidence>
<keyword evidence="6" id="KW-0539">Nucleus</keyword>
<dbReference type="Pfam" id="PF08447">
    <property type="entry name" value="PAS_3"/>
    <property type="match status" value="1"/>
</dbReference>
<dbReference type="GO" id="GO:0000976">
    <property type="term" value="F:transcription cis-regulatory region binding"/>
    <property type="evidence" value="ECO:0007669"/>
    <property type="project" value="TreeGrafter"/>
</dbReference>
<dbReference type="FunFam" id="4.10.280.10:FF:000041">
    <property type="entry name" value="aryl hydrocarbon receptor repressor"/>
    <property type="match status" value="1"/>
</dbReference>
<dbReference type="GO" id="GO:0005634">
    <property type="term" value="C:nucleus"/>
    <property type="evidence" value="ECO:0007669"/>
    <property type="project" value="UniProtKB-SubCell"/>
</dbReference>
<sequence length="678" mass="76477">MNHLGTMYATKRRRRNSKSVRVPPKDGQTKSNPSKRHRERLNAELDTLASLLPFEQSVLSKLDKLSILRLSVSYLRTKSYFQVAMRRSKEPHDPKPRDLLYSEMLMEGDLILQALNGFLMILTCDGEVFYTSHTVETYLGFHQSDICHQSVYELVHSEDREELQRHLMWNSHLPQDTDITLQQALADNSQLLERNFTVRFRCLLDNTSGFLRLDIRGRIQVLHGQKGGEGDPPLALFAVCTPFGPPSLLEMPHKDAMFKSKHKLDLSLVNMDARGKQLLGYSDSELANKGGYDLVHYDDLAYVASAHQELLKTGASGLIAYRLVGKEGKFQWLQTSARLVYKNSKPDFILCTHRPLMEEEGRDLLGKRTMDFKVTYLDSAPMNDRSGMLSDSDFIMRCQRNRRYKSQIRDLLSCRKRKVPDPYIEEAAYNSMYTYTPADNGLSPYAATAVPQNIFTAAIDNSRFLSAENFLHYRHLGGYYPDYGHHTQYAGNGFLDARTCFPAYDGGGQFAKEEKYYPCQLDAPQQPRANSKPACCEPTYPDAGSLRLMSATSAGIQPLLSSLDQGLGFPDCIIKPKTTSPTTLPSPPLVSKEPKPDYVFSNDTRQSVLMWGRQPFKSGGELGAACKWSASASPGKVAPAAYHPHEEWHAGSLATWRPHVTPPLEERSWATCLSEAHR</sequence>
<dbReference type="SUPFAM" id="SSF47459">
    <property type="entry name" value="HLH, helix-loop-helix DNA-binding domain"/>
    <property type="match status" value="1"/>
</dbReference>
<feature type="domain" description="PAS" evidence="8">
    <location>
        <begin position="268"/>
        <end position="314"/>
    </location>
</feature>
<evidence type="ECO:0000256" key="4">
    <source>
        <dbReference type="ARBA" id="ARBA00023159"/>
    </source>
</evidence>
<dbReference type="InterPro" id="IPR036638">
    <property type="entry name" value="HLH_DNA-bd_sf"/>
</dbReference>
<gene>
    <name evidence="10" type="ORF">JTE90_016773</name>
</gene>
<dbReference type="GO" id="GO:0034751">
    <property type="term" value="C:aryl hydrocarbon receptor complex"/>
    <property type="evidence" value="ECO:0007669"/>
    <property type="project" value="TreeGrafter"/>
</dbReference>
<dbReference type="Gene3D" id="4.10.280.10">
    <property type="entry name" value="Helix-loop-helix DNA-binding domain"/>
    <property type="match status" value="1"/>
</dbReference>
<keyword evidence="3" id="KW-0238">DNA-binding</keyword>
<comment type="caution">
    <text evidence="10">The sequence shown here is derived from an EMBL/GenBank/DDBJ whole genome shotgun (WGS) entry which is preliminary data.</text>
</comment>
<dbReference type="GO" id="GO:0046983">
    <property type="term" value="F:protein dimerization activity"/>
    <property type="evidence" value="ECO:0007669"/>
    <property type="project" value="InterPro"/>
</dbReference>
<dbReference type="CDD" id="cd19730">
    <property type="entry name" value="bHLH-PAS_spineless_like"/>
    <property type="match status" value="1"/>
</dbReference>
<dbReference type="Proteomes" id="UP000827092">
    <property type="component" value="Unassembled WGS sequence"/>
</dbReference>
<dbReference type="InterPro" id="IPR000014">
    <property type="entry name" value="PAS"/>
</dbReference>
<dbReference type="SMART" id="SM00353">
    <property type="entry name" value="HLH"/>
    <property type="match status" value="1"/>
</dbReference>
<dbReference type="PROSITE" id="PS50112">
    <property type="entry name" value="PAS"/>
    <property type="match status" value="2"/>
</dbReference>
<dbReference type="InterPro" id="IPR039091">
    <property type="entry name" value="AHR/AHRR"/>
</dbReference>
<dbReference type="Gene3D" id="3.30.450.20">
    <property type="entry name" value="PAS domain"/>
    <property type="match status" value="2"/>
</dbReference>
<dbReference type="InterPro" id="IPR035965">
    <property type="entry name" value="PAS-like_dom_sf"/>
</dbReference>
<dbReference type="CDD" id="cd00130">
    <property type="entry name" value="PAS"/>
    <property type="match status" value="2"/>
</dbReference>
<name>A0AAV6VYU4_9ARAC</name>
<feature type="domain" description="BHLH" evidence="9">
    <location>
        <begin position="25"/>
        <end position="78"/>
    </location>
</feature>
<protein>
    <recommendedName>
        <fullName evidence="12">Aryl hydrocarbon receptor</fullName>
    </recommendedName>
</protein>
<dbReference type="GO" id="GO:0045944">
    <property type="term" value="P:positive regulation of transcription by RNA polymerase II"/>
    <property type="evidence" value="ECO:0007669"/>
    <property type="project" value="UniProtKB-ARBA"/>
</dbReference>
<dbReference type="Pfam" id="PF00989">
    <property type="entry name" value="PAS"/>
    <property type="match status" value="1"/>
</dbReference>
<evidence type="ECO:0000256" key="5">
    <source>
        <dbReference type="ARBA" id="ARBA00023163"/>
    </source>
</evidence>
<dbReference type="SMART" id="SM00091">
    <property type="entry name" value="PAS"/>
    <property type="match status" value="2"/>
</dbReference>
<dbReference type="AlphaFoldDB" id="A0AAV6VYU4"/>
<dbReference type="GO" id="GO:0006805">
    <property type="term" value="P:xenobiotic metabolic process"/>
    <property type="evidence" value="ECO:0007669"/>
    <property type="project" value="InterPro"/>
</dbReference>
<dbReference type="InterPro" id="IPR013655">
    <property type="entry name" value="PAS_fold_3"/>
</dbReference>
<feature type="domain" description="PAS" evidence="8">
    <location>
        <begin position="111"/>
        <end position="188"/>
    </location>
</feature>
<evidence type="ECO:0008006" key="12">
    <source>
        <dbReference type="Google" id="ProtNLM"/>
    </source>
</evidence>
<dbReference type="GO" id="GO:0004879">
    <property type="term" value="F:nuclear receptor activity"/>
    <property type="evidence" value="ECO:0007669"/>
    <property type="project" value="TreeGrafter"/>
</dbReference>
<keyword evidence="4" id="KW-0010">Activator</keyword>
<evidence type="ECO:0000256" key="2">
    <source>
        <dbReference type="ARBA" id="ARBA00023015"/>
    </source>
</evidence>
<evidence type="ECO:0000256" key="6">
    <source>
        <dbReference type="ARBA" id="ARBA00023242"/>
    </source>
</evidence>
<dbReference type="InterPro" id="IPR013767">
    <property type="entry name" value="PAS_fold"/>
</dbReference>
<dbReference type="PANTHER" id="PTHR10649">
    <property type="entry name" value="ARYL HYDROCARBON RECEPTOR"/>
    <property type="match status" value="1"/>
</dbReference>
<dbReference type="PROSITE" id="PS50888">
    <property type="entry name" value="BHLH"/>
    <property type="match status" value="1"/>
</dbReference>
<dbReference type="FunFam" id="3.30.450.20:FF:000074">
    <property type="entry name" value="Aryl hydrocarbon receptor"/>
    <property type="match status" value="1"/>
</dbReference>
<dbReference type="InterPro" id="IPR011598">
    <property type="entry name" value="bHLH_dom"/>
</dbReference>
<evidence type="ECO:0000256" key="3">
    <source>
        <dbReference type="ARBA" id="ARBA00023125"/>
    </source>
</evidence>
<comment type="subcellular location">
    <subcellularLocation>
        <location evidence="1">Nucleus</location>
    </subcellularLocation>
</comment>
<dbReference type="EMBL" id="JAFNEN010000006">
    <property type="protein sequence ID" value="KAG8201291.1"/>
    <property type="molecule type" value="Genomic_DNA"/>
</dbReference>
<keyword evidence="2" id="KW-0805">Transcription regulation</keyword>
<dbReference type="SUPFAM" id="SSF55785">
    <property type="entry name" value="PYP-like sensor domain (PAS domain)"/>
    <property type="match status" value="2"/>
</dbReference>
<evidence type="ECO:0000259" key="9">
    <source>
        <dbReference type="PROSITE" id="PS50888"/>
    </source>
</evidence>